<comment type="caution">
    <text evidence="8">The sequence shown here is derived from an EMBL/GenBank/DDBJ whole genome shotgun (WGS) entry which is preliminary data.</text>
</comment>
<dbReference type="RefSeq" id="WP_212190570.1">
    <property type="nucleotide sequence ID" value="NZ_JAGTAR010000014.1"/>
</dbReference>
<dbReference type="Gene3D" id="1.25.40.390">
    <property type="match status" value="1"/>
</dbReference>
<accession>A0A941IWQ1</accession>
<gene>
    <name evidence="8" type="ORF">KDU71_10465</name>
</gene>
<evidence type="ECO:0000256" key="2">
    <source>
        <dbReference type="ARBA" id="ARBA00006275"/>
    </source>
</evidence>
<dbReference type="AlphaFoldDB" id="A0A941IWQ1"/>
<dbReference type="GO" id="GO:0009279">
    <property type="term" value="C:cell outer membrane"/>
    <property type="evidence" value="ECO:0007669"/>
    <property type="project" value="UniProtKB-SubCell"/>
</dbReference>
<sequence length="543" mass="60139">MKIKVLNKIAFALAVIVGLGACTSDLDVTPIDPNLATADKVLDSEEAFAQVLAKIYAGFAVSGQQGPAGDPDLVGFDEGHSQYWRGYFVCQELPTDEAVNGWADGDLPDVSQVDWGANNGFIRQFYYRAIYQVSLANEFIRQANRLGKPEYSNLPQYMAEARFLRALSYWHALDLFGNGVPFVTENSAIGSVLPLPAGENPRGPELFDYIESELLAIVGEGEDKSQVLADVGQTYGGQANKAAAWMVLAKLYLNHNIYRGELDNAYYTKARTYINKVTSAGYSLITDADAVADAVYSPYEYLFLADNYKADNEIIYSINSNGDDTRTYGGMTYVVAASIGGDEMKPNDYGMANGWGGNRTTKALVNKFSVDDNRALWFTTGQQLEIEQQDQFTHGYAVVKYKNRTRSGGYGSNEGKSDWTDINIPVFRLADAYLMAAEVDLRLDGAVSGASRAFLQEIADRAETTLPGTIDLDWILDERARELYWECHRRSDLVRFGKFTKGYNWPLKGDALQGKDVDDKYNLMPIPFTDITANPNLNQNPGY</sequence>
<keyword evidence="9" id="KW-1185">Reference proteome</keyword>
<dbReference type="InterPro" id="IPR012944">
    <property type="entry name" value="SusD_RagB_dom"/>
</dbReference>
<protein>
    <submittedName>
        <fullName evidence="8">RagB/SusD family nutrient uptake outer membrane protein</fullName>
    </submittedName>
</protein>
<name>A0A941IWQ1_9BACT</name>
<dbReference type="EMBL" id="JAGTAR010000014">
    <property type="protein sequence ID" value="MBR8535981.1"/>
    <property type="molecule type" value="Genomic_DNA"/>
</dbReference>
<evidence type="ECO:0000256" key="5">
    <source>
        <dbReference type="ARBA" id="ARBA00023237"/>
    </source>
</evidence>
<organism evidence="8 9">
    <name type="scientific">Carboxylicivirga sediminis</name>
    <dbReference type="NCBI Taxonomy" id="2006564"/>
    <lineage>
        <taxon>Bacteria</taxon>
        <taxon>Pseudomonadati</taxon>
        <taxon>Bacteroidota</taxon>
        <taxon>Bacteroidia</taxon>
        <taxon>Marinilabiliales</taxon>
        <taxon>Marinilabiliaceae</taxon>
        <taxon>Carboxylicivirga</taxon>
    </lineage>
</organism>
<keyword evidence="3 6" id="KW-0732">Signal</keyword>
<evidence type="ECO:0000256" key="3">
    <source>
        <dbReference type="ARBA" id="ARBA00022729"/>
    </source>
</evidence>
<dbReference type="Proteomes" id="UP000679220">
    <property type="component" value="Unassembled WGS sequence"/>
</dbReference>
<dbReference type="Pfam" id="PF07980">
    <property type="entry name" value="SusD_RagB"/>
    <property type="match status" value="1"/>
</dbReference>
<keyword evidence="5" id="KW-0998">Cell outer membrane</keyword>
<evidence type="ECO:0000256" key="6">
    <source>
        <dbReference type="SAM" id="SignalP"/>
    </source>
</evidence>
<proteinExistence type="inferred from homology"/>
<evidence type="ECO:0000313" key="9">
    <source>
        <dbReference type="Proteomes" id="UP000679220"/>
    </source>
</evidence>
<feature type="signal peptide" evidence="6">
    <location>
        <begin position="1"/>
        <end position="23"/>
    </location>
</feature>
<dbReference type="PROSITE" id="PS51257">
    <property type="entry name" value="PROKAR_LIPOPROTEIN"/>
    <property type="match status" value="1"/>
</dbReference>
<dbReference type="Gene3D" id="1.25.40.10">
    <property type="entry name" value="Tetratricopeptide repeat domain"/>
    <property type="match status" value="1"/>
</dbReference>
<reference evidence="8" key="1">
    <citation type="journal article" date="2018" name="Int. J. Syst. Evol. Microbiol.">
        <title>Carboxylicivirga sediminis sp. nov., isolated from coastal sediment.</title>
        <authorList>
            <person name="Wang F.Q."/>
            <person name="Ren L.H."/>
            <person name="Zou R.J."/>
            <person name="Sun Y.Z."/>
            <person name="Liu X.J."/>
            <person name="Jiang F."/>
            <person name="Liu L.J."/>
        </authorList>
    </citation>
    <scope>NUCLEOTIDE SEQUENCE</scope>
    <source>
        <strain evidence="8">JR1</strain>
    </source>
</reference>
<keyword evidence="4" id="KW-0472">Membrane</keyword>
<comment type="similarity">
    <text evidence="2">Belongs to the SusD family.</text>
</comment>
<evidence type="ECO:0000256" key="4">
    <source>
        <dbReference type="ARBA" id="ARBA00023136"/>
    </source>
</evidence>
<feature type="chain" id="PRO_5037529337" evidence="6">
    <location>
        <begin position="24"/>
        <end position="543"/>
    </location>
</feature>
<dbReference type="Gene3D" id="1.10.3780.10">
    <property type="entry name" value="SusD-like"/>
    <property type="match status" value="1"/>
</dbReference>
<comment type="subcellular location">
    <subcellularLocation>
        <location evidence="1">Cell outer membrane</location>
    </subcellularLocation>
</comment>
<dbReference type="SUPFAM" id="SSF48452">
    <property type="entry name" value="TPR-like"/>
    <property type="match status" value="1"/>
</dbReference>
<dbReference type="InterPro" id="IPR011990">
    <property type="entry name" value="TPR-like_helical_dom_sf"/>
</dbReference>
<reference evidence="8" key="2">
    <citation type="submission" date="2021-04" db="EMBL/GenBank/DDBJ databases">
        <authorList>
            <person name="Zhang T."/>
            <person name="Zhang Y."/>
            <person name="Lu D."/>
            <person name="Zuo D."/>
            <person name="Du Z."/>
        </authorList>
    </citation>
    <scope>NUCLEOTIDE SEQUENCE</scope>
    <source>
        <strain evidence="8">JR1</strain>
    </source>
</reference>
<feature type="domain" description="RagB/SusD" evidence="7">
    <location>
        <begin position="390"/>
        <end position="543"/>
    </location>
</feature>
<evidence type="ECO:0000259" key="7">
    <source>
        <dbReference type="Pfam" id="PF07980"/>
    </source>
</evidence>
<evidence type="ECO:0000313" key="8">
    <source>
        <dbReference type="EMBL" id="MBR8535981.1"/>
    </source>
</evidence>
<evidence type="ECO:0000256" key="1">
    <source>
        <dbReference type="ARBA" id="ARBA00004442"/>
    </source>
</evidence>